<dbReference type="WBParaSite" id="HNAJ_0000510401-mRNA-1">
    <property type="protein sequence ID" value="HNAJ_0000510401-mRNA-1"/>
    <property type="gene ID" value="HNAJ_0000510401"/>
</dbReference>
<evidence type="ECO:0000313" key="2">
    <source>
        <dbReference type="WBParaSite" id="HNAJ_0000510401-mRNA-1"/>
    </source>
</evidence>
<feature type="domain" description="Phosphoribulokinase/uridine kinase" evidence="1">
    <location>
        <begin position="7"/>
        <end position="138"/>
    </location>
</feature>
<name>A0A0R3TDG5_RODNA</name>
<dbReference type="InterPro" id="IPR006083">
    <property type="entry name" value="PRK/URK"/>
</dbReference>
<dbReference type="Gene3D" id="3.40.50.300">
    <property type="entry name" value="P-loop containing nucleotide triphosphate hydrolases"/>
    <property type="match status" value="1"/>
</dbReference>
<dbReference type="AlphaFoldDB" id="A0A0R3TDG5"/>
<dbReference type="GO" id="GO:0016301">
    <property type="term" value="F:kinase activity"/>
    <property type="evidence" value="ECO:0007669"/>
    <property type="project" value="InterPro"/>
</dbReference>
<dbReference type="PRINTS" id="PR00988">
    <property type="entry name" value="URIDINKINASE"/>
</dbReference>
<proteinExistence type="predicted"/>
<reference evidence="2" key="1">
    <citation type="submission" date="2017-02" db="UniProtKB">
        <authorList>
            <consortium name="WormBaseParasite"/>
        </authorList>
    </citation>
    <scope>IDENTIFICATION</scope>
</reference>
<evidence type="ECO:0000259" key="1">
    <source>
        <dbReference type="Pfam" id="PF00485"/>
    </source>
</evidence>
<dbReference type="STRING" id="102285.A0A0R3TDG5"/>
<dbReference type="PANTHER" id="PTHR10285">
    <property type="entry name" value="URIDINE KINASE"/>
    <property type="match status" value="1"/>
</dbReference>
<dbReference type="GO" id="GO:0005524">
    <property type="term" value="F:ATP binding"/>
    <property type="evidence" value="ECO:0007669"/>
    <property type="project" value="InterPro"/>
</dbReference>
<dbReference type="Pfam" id="PF00485">
    <property type="entry name" value="PRK"/>
    <property type="match status" value="1"/>
</dbReference>
<organism evidence="2">
    <name type="scientific">Rodentolepis nana</name>
    <name type="common">Dwarf tapeworm</name>
    <name type="synonym">Hymenolepis nana</name>
    <dbReference type="NCBI Taxonomy" id="102285"/>
    <lineage>
        <taxon>Eukaryota</taxon>
        <taxon>Metazoa</taxon>
        <taxon>Spiralia</taxon>
        <taxon>Lophotrochozoa</taxon>
        <taxon>Platyhelminthes</taxon>
        <taxon>Cestoda</taxon>
        <taxon>Eucestoda</taxon>
        <taxon>Cyclophyllidea</taxon>
        <taxon>Hymenolepididae</taxon>
        <taxon>Rodentolepis</taxon>
    </lineage>
</organism>
<dbReference type="SUPFAM" id="SSF52540">
    <property type="entry name" value="P-loop containing nucleoside triphosphate hydrolases"/>
    <property type="match status" value="1"/>
</dbReference>
<protein>
    <submittedName>
        <fullName evidence="2">PRK domain-containing protein</fullName>
    </submittedName>
</protein>
<accession>A0A0R3TDG5</accession>
<sequence>LELLDKEKALAHEDRFNFDHSSAIGSQLLIKHFSMLKEGETIEVPIYEFVTHTRTGNKLKVDLSQRTVTYYYQELLELMDVKIFVETDAEVRHSRRLLRDIRERGRQVNDIIRQYFSFVKPANDNFIAPTGSRADIIVLFKDANPVAIGRLLNEHLKRRCSSVRSTNTTPY</sequence>
<dbReference type="InterPro" id="IPR027417">
    <property type="entry name" value="P-loop_NTPase"/>
</dbReference>